<gene>
    <name evidence="2" type="ORF">BOLC5T29480H</name>
</gene>
<evidence type="ECO:0000256" key="1">
    <source>
        <dbReference type="SAM" id="MobiDB-lite"/>
    </source>
</evidence>
<proteinExistence type="predicted"/>
<organism evidence="2">
    <name type="scientific">Brassica oleracea</name>
    <name type="common">Wild cabbage</name>
    <dbReference type="NCBI Taxonomy" id="3712"/>
    <lineage>
        <taxon>Eukaryota</taxon>
        <taxon>Viridiplantae</taxon>
        <taxon>Streptophyta</taxon>
        <taxon>Embryophyta</taxon>
        <taxon>Tracheophyta</taxon>
        <taxon>Spermatophyta</taxon>
        <taxon>Magnoliopsida</taxon>
        <taxon>eudicotyledons</taxon>
        <taxon>Gunneridae</taxon>
        <taxon>Pentapetalae</taxon>
        <taxon>rosids</taxon>
        <taxon>malvids</taxon>
        <taxon>Brassicales</taxon>
        <taxon>Brassicaceae</taxon>
        <taxon>Brassiceae</taxon>
        <taxon>Brassica</taxon>
    </lineage>
</organism>
<dbReference type="EMBL" id="LR031877">
    <property type="protein sequence ID" value="VDD41933.1"/>
    <property type="molecule type" value="Genomic_DNA"/>
</dbReference>
<reference evidence="2" key="1">
    <citation type="submission" date="2018-11" db="EMBL/GenBank/DDBJ databases">
        <authorList>
            <consortium name="Genoscope - CEA"/>
            <person name="William W."/>
        </authorList>
    </citation>
    <scope>NUCLEOTIDE SEQUENCE</scope>
</reference>
<feature type="region of interest" description="Disordered" evidence="1">
    <location>
        <begin position="39"/>
        <end position="64"/>
    </location>
</feature>
<sequence length="64" mass="6919">MRSTRFHLRAHVGDESSTTFLPGRRYFTCNAWAPLPSTMGSRSSGRGSLLKAEGGRNGCRACSA</sequence>
<protein>
    <submittedName>
        <fullName evidence="2">Uncharacterized protein</fullName>
    </submittedName>
</protein>
<dbReference type="AlphaFoldDB" id="A0A3P6EC52"/>
<name>A0A3P6EC52_BRAOL</name>
<accession>A0A3P6EC52</accession>
<evidence type="ECO:0000313" key="2">
    <source>
        <dbReference type="EMBL" id="VDD41933.1"/>
    </source>
</evidence>